<proteinExistence type="predicted"/>
<keyword evidence="2" id="KW-1185">Reference proteome</keyword>
<dbReference type="GeneID" id="40326416"/>
<protein>
    <submittedName>
        <fullName evidence="1">Uncharacterized protein</fullName>
    </submittedName>
</protein>
<accession>A0A3R7KLJ0</accession>
<dbReference type="Proteomes" id="UP000283634">
    <property type="component" value="Unassembled WGS sequence"/>
</dbReference>
<sequence length="121" mass="13610">MVVTNNDILENARVMAKNNVSTNKGARRNEGTALRPWKHPTVGADVLVIHDRVHVTVCLQVMRHDRKPSPHVLHHKSKIGHKARHNVCRHAGFVTNKLTPEKLTGTQRECGMHVDPSFCCD</sequence>
<comment type="caution">
    <text evidence="1">The sequence shown here is derived from an EMBL/GenBank/DDBJ whole genome shotgun (WGS) entry which is preliminary data.</text>
</comment>
<organism evidence="1 2">
    <name type="scientific">Trypanosoma rangeli</name>
    <dbReference type="NCBI Taxonomy" id="5698"/>
    <lineage>
        <taxon>Eukaryota</taxon>
        <taxon>Discoba</taxon>
        <taxon>Euglenozoa</taxon>
        <taxon>Kinetoplastea</taxon>
        <taxon>Metakinetoplastina</taxon>
        <taxon>Trypanosomatida</taxon>
        <taxon>Trypanosomatidae</taxon>
        <taxon>Trypanosoma</taxon>
        <taxon>Herpetosoma</taxon>
    </lineage>
</organism>
<name>A0A3R7KLJ0_TRYRA</name>
<evidence type="ECO:0000313" key="1">
    <source>
        <dbReference type="EMBL" id="RNF08851.1"/>
    </source>
</evidence>
<dbReference type="EMBL" id="MKGL01000058">
    <property type="protein sequence ID" value="RNF08851.1"/>
    <property type="molecule type" value="Genomic_DNA"/>
</dbReference>
<gene>
    <name evidence="1" type="ORF">TraAM80_02483</name>
</gene>
<reference evidence="1 2" key="1">
    <citation type="journal article" date="2018" name="BMC Genomics">
        <title>Genomic comparison of Trypanosoma conorhini and Trypanosoma rangeli to Trypanosoma cruzi strains of high and low virulence.</title>
        <authorList>
            <person name="Bradwell K.R."/>
            <person name="Koparde V.N."/>
            <person name="Matveyev A.V."/>
            <person name="Serrano M.G."/>
            <person name="Alves J.M."/>
            <person name="Parikh H."/>
            <person name="Huang B."/>
            <person name="Lee V."/>
            <person name="Espinosa-Alvarez O."/>
            <person name="Ortiz P.A."/>
            <person name="Costa-Martins A.G."/>
            <person name="Teixeira M.M."/>
            <person name="Buck G.A."/>
        </authorList>
    </citation>
    <scope>NUCLEOTIDE SEQUENCE [LARGE SCALE GENOMIC DNA]</scope>
    <source>
        <strain evidence="1 2">AM80</strain>
    </source>
</reference>
<evidence type="ECO:0000313" key="2">
    <source>
        <dbReference type="Proteomes" id="UP000283634"/>
    </source>
</evidence>
<dbReference type="AlphaFoldDB" id="A0A3R7KLJ0"/>
<dbReference type="RefSeq" id="XP_029240637.1">
    <property type="nucleotide sequence ID" value="XM_029379484.1"/>
</dbReference>